<feature type="compositionally biased region" description="Low complexity" evidence="1">
    <location>
        <begin position="86"/>
        <end position="100"/>
    </location>
</feature>
<proteinExistence type="predicted"/>
<dbReference type="Proteomes" id="UP001307889">
    <property type="component" value="Chromosome 4"/>
</dbReference>
<reference evidence="2 3" key="1">
    <citation type="submission" date="2023-09" db="EMBL/GenBank/DDBJ databases">
        <title>Nesidiocoris tenuis whole genome shotgun sequence.</title>
        <authorList>
            <person name="Shibata T."/>
            <person name="Shimoda M."/>
            <person name="Kobayashi T."/>
            <person name="Uehara T."/>
        </authorList>
    </citation>
    <scope>NUCLEOTIDE SEQUENCE [LARGE SCALE GENOMIC DNA]</scope>
    <source>
        <strain evidence="2 3">Japan</strain>
    </source>
</reference>
<evidence type="ECO:0000313" key="2">
    <source>
        <dbReference type="EMBL" id="BES93496.1"/>
    </source>
</evidence>
<name>A0ABN7ARG1_9HEMI</name>
<feature type="compositionally biased region" description="Pro residues" evidence="1">
    <location>
        <begin position="19"/>
        <end position="35"/>
    </location>
</feature>
<dbReference type="EMBL" id="AP028912">
    <property type="protein sequence ID" value="BES93496.1"/>
    <property type="molecule type" value="Genomic_DNA"/>
</dbReference>
<protein>
    <submittedName>
        <fullName evidence="2">Uncharacterized protein</fullName>
    </submittedName>
</protein>
<organism evidence="2 3">
    <name type="scientific">Nesidiocoris tenuis</name>
    <dbReference type="NCBI Taxonomy" id="355587"/>
    <lineage>
        <taxon>Eukaryota</taxon>
        <taxon>Metazoa</taxon>
        <taxon>Ecdysozoa</taxon>
        <taxon>Arthropoda</taxon>
        <taxon>Hexapoda</taxon>
        <taxon>Insecta</taxon>
        <taxon>Pterygota</taxon>
        <taxon>Neoptera</taxon>
        <taxon>Paraneoptera</taxon>
        <taxon>Hemiptera</taxon>
        <taxon>Heteroptera</taxon>
        <taxon>Panheteroptera</taxon>
        <taxon>Cimicomorpha</taxon>
        <taxon>Miridae</taxon>
        <taxon>Dicyphina</taxon>
        <taxon>Nesidiocoris</taxon>
    </lineage>
</organism>
<evidence type="ECO:0000313" key="3">
    <source>
        <dbReference type="Proteomes" id="UP001307889"/>
    </source>
</evidence>
<sequence>MDSESGGMASPGPQSQASPMPPPQAPSPMGPPQQAPSPMGGQGAPSPMGPPPQHHPHSPNSYQGPPPQHMNGPNGGAMQQGTQTFQQHPPMQPHQQPVSR</sequence>
<feature type="compositionally biased region" description="Low complexity" evidence="1">
    <location>
        <begin position="8"/>
        <end position="18"/>
    </location>
</feature>
<gene>
    <name evidence="2" type="ORF">NTJ_06305</name>
</gene>
<keyword evidence="3" id="KW-1185">Reference proteome</keyword>
<evidence type="ECO:0000256" key="1">
    <source>
        <dbReference type="SAM" id="MobiDB-lite"/>
    </source>
</evidence>
<feature type="region of interest" description="Disordered" evidence="1">
    <location>
        <begin position="1"/>
        <end position="100"/>
    </location>
</feature>
<accession>A0ABN7ARG1</accession>